<dbReference type="EMBL" id="CP127162">
    <property type="protein sequence ID" value="WIV18209.1"/>
    <property type="molecule type" value="Genomic_DNA"/>
</dbReference>
<dbReference type="RefSeq" id="WP_285743374.1">
    <property type="nucleotide sequence ID" value="NZ_CP127162.1"/>
</dbReference>
<evidence type="ECO:0000313" key="1">
    <source>
        <dbReference type="EMBL" id="WIV18209.1"/>
    </source>
</evidence>
<gene>
    <name evidence="1" type="ORF">QPK24_17635</name>
</gene>
<sequence>MFNFNKIARIFSVKAKKMVVKASAGEHGSALVLVMFIALLLTILGTAVLSAAVGGAQRAETRENDVQSLHLAEKTLEEVIAGITSNLQSIVTKSIDGTQEKLERDVDLYLSGLEQGSYKDLMTSTELTNATGKLLQLDYKKVSYQQQAAAYHVTLTVEAEVNGVQRELTQEVIYDTYPDFLKYTLGSENDLTINGSPYIQGNIYAGNNLRIGDKAKYYYQSRDVQTLFSSPLQLDGEAHIQSLKQVLYTLNDTTKSAEEWLSEGASSQFIIPEKQLRVRNHRKFVQLNVRESFVDKVIESLKNSAIDRSLIRKHINNHTLGEFLRNYPVLYDAPDQIPTKPGIPEQSDKPEDQHAWAYYRNQIERFTKPDKSFIYHGDLTYDGVELGGIEYESKSDHWFVVDGDLTINNYKDTPIMIKANMLVTGKLQIRGNVQLDSTIYVLGPSGGEGYATLVEDAAISGSGVVMSEGAVLINRLDAFQSKTEVIQAFFYTDSTAELYGVGSILSLSGGFFAKGDLTVNAVRGETFAGNGVIQITPGTNLVRFSARYNEEVYKQQQKGLPRVNQMSVQVGPIKLN</sequence>
<organism evidence="1 2">
    <name type="scientific">Paenibacillus polygoni</name>
    <dbReference type="NCBI Taxonomy" id="3050112"/>
    <lineage>
        <taxon>Bacteria</taxon>
        <taxon>Bacillati</taxon>
        <taxon>Bacillota</taxon>
        <taxon>Bacilli</taxon>
        <taxon>Bacillales</taxon>
        <taxon>Paenibacillaceae</taxon>
        <taxon>Paenibacillus</taxon>
    </lineage>
</organism>
<protein>
    <submittedName>
        <fullName evidence="1">Uncharacterized protein</fullName>
    </submittedName>
</protein>
<name>A0ABY8X0I8_9BACL</name>
<keyword evidence="2" id="KW-1185">Reference proteome</keyword>
<proteinExistence type="predicted"/>
<evidence type="ECO:0000313" key="2">
    <source>
        <dbReference type="Proteomes" id="UP001236415"/>
    </source>
</evidence>
<dbReference type="Proteomes" id="UP001236415">
    <property type="component" value="Chromosome"/>
</dbReference>
<accession>A0ABY8X0I8</accession>
<reference evidence="1 2" key="1">
    <citation type="submission" date="2023-06" db="EMBL/GenBank/DDBJ databases">
        <title>Paenibacillus polygonum sp. nov., an endophytic bacterium, isolated from Polygonum lapathifolium L. in Nanji Wetland National Nature Reserve, South of Poyang Lake, Jiangxi Province, China.</title>
        <authorList>
            <person name="Yu Z."/>
        </authorList>
    </citation>
    <scope>NUCLEOTIDE SEQUENCE [LARGE SCALE GENOMIC DNA]</scope>
    <source>
        <strain evidence="1 2">C31</strain>
    </source>
</reference>